<dbReference type="InterPro" id="IPR050300">
    <property type="entry name" value="GDXG_lipolytic_enzyme"/>
</dbReference>
<dbReference type="SUPFAM" id="SSF53474">
    <property type="entry name" value="alpha/beta-Hydrolases"/>
    <property type="match status" value="1"/>
</dbReference>
<comment type="caution">
    <text evidence="3">The sequence shown here is derived from an EMBL/GenBank/DDBJ whole genome shotgun (WGS) entry which is preliminary data.</text>
</comment>
<protein>
    <recommendedName>
        <fullName evidence="2">BD-FAE-like domain-containing protein</fullName>
    </recommendedName>
</protein>
<gene>
    <name evidence="3" type="ORF">Adu01nite_54870</name>
</gene>
<name>A0ABQ3Z2S3_9ACTN</name>
<keyword evidence="4" id="KW-1185">Reference proteome</keyword>
<dbReference type="PANTHER" id="PTHR48081:SF13">
    <property type="entry name" value="ALPHA_BETA HYDROLASE"/>
    <property type="match status" value="1"/>
</dbReference>
<evidence type="ECO:0000256" key="1">
    <source>
        <dbReference type="ARBA" id="ARBA00022801"/>
    </source>
</evidence>
<evidence type="ECO:0000313" key="3">
    <source>
        <dbReference type="EMBL" id="GIE04137.1"/>
    </source>
</evidence>
<keyword evidence="1" id="KW-0378">Hydrolase</keyword>
<organism evidence="3 4">
    <name type="scientific">Paractinoplanes durhamensis</name>
    <dbReference type="NCBI Taxonomy" id="113563"/>
    <lineage>
        <taxon>Bacteria</taxon>
        <taxon>Bacillati</taxon>
        <taxon>Actinomycetota</taxon>
        <taxon>Actinomycetes</taxon>
        <taxon>Micromonosporales</taxon>
        <taxon>Micromonosporaceae</taxon>
        <taxon>Paractinoplanes</taxon>
    </lineage>
</organism>
<sequence>MVAVMFAADTADANAGPGFEVHANIAYAAPVGAGTRGHLLDLYLPRQPGPKRRPLLIVMGGSGWYSDNGKAYAADLAPFFTKAGYVVAGVSTRSSRQAKFPAQLHDVKAAIRWLRANAGTYDIDPRQVAVMGDSSGGWTAAMAGLTGDPGRSTDVQAVVDLYAPTDFLTMDAHMLPGACDHFNHAFGLTECHADPRSPESSLLGHPIRTRPDLVRKASPMTYVTKHSPPFLIAHGERDGLVPTHQSDLLFAALAAAGVPATYYLVPGAGHDKRIVSPANEQAIVRRTAGTSPPGTRPTLATIEAFLHSSLSH</sequence>
<feature type="domain" description="BD-FAE-like" evidence="2">
    <location>
        <begin position="40"/>
        <end position="253"/>
    </location>
</feature>
<dbReference type="Gene3D" id="3.40.50.1820">
    <property type="entry name" value="alpha/beta hydrolase"/>
    <property type="match status" value="1"/>
</dbReference>
<evidence type="ECO:0000313" key="4">
    <source>
        <dbReference type="Proteomes" id="UP000637628"/>
    </source>
</evidence>
<dbReference type="Proteomes" id="UP000637628">
    <property type="component" value="Unassembled WGS sequence"/>
</dbReference>
<dbReference type="InterPro" id="IPR049492">
    <property type="entry name" value="BD-FAE-like_dom"/>
</dbReference>
<evidence type="ECO:0000259" key="2">
    <source>
        <dbReference type="Pfam" id="PF20434"/>
    </source>
</evidence>
<dbReference type="Pfam" id="PF20434">
    <property type="entry name" value="BD-FAE"/>
    <property type="match status" value="1"/>
</dbReference>
<dbReference type="EMBL" id="BOML01000043">
    <property type="protein sequence ID" value="GIE04137.1"/>
    <property type="molecule type" value="Genomic_DNA"/>
</dbReference>
<reference evidence="3 4" key="1">
    <citation type="submission" date="2021-01" db="EMBL/GenBank/DDBJ databases">
        <title>Whole genome shotgun sequence of Actinoplanes durhamensis NBRC 14914.</title>
        <authorList>
            <person name="Komaki H."/>
            <person name="Tamura T."/>
        </authorList>
    </citation>
    <scope>NUCLEOTIDE SEQUENCE [LARGE SCALE GENOMIC DNA]</scope>
    <source>
        <strain evidence="3 4">NBRC 14914</strain>
    </source>
</reference>
<proteinExistence type="predicted"/>
<dbReference type="InterPro" id="IPR029058">
    <property type="entry name" value="AB_hydrolase_fold"/>
</dbReference>
<dbReference type="PANTHER" id="PTHR48081">
    <property type="entry name" value="AB HYDROLASE SUPERFAMILY PROTEIN C4A8.06C"/>
    <property type="match status" value="1"/>
</dbReference>
<accession>A0ABQ3Z2S3</accession>